<keyword evidence="4" id="KW-0808">Transferase</keyword>
<feature type="region of interest" description="Disordered" evidence="3">
    <location>
        <begin position="679"/>
        <end position="709"/>
    </location>
</feature>
<evidence type="ECO:0000313" key="4">
    <source>
        <dbReference type="EMBL" id="KAK1737843.1"/>
    </source>
</evidence>
<feature type="compositionally biased region" description="Basic and acidic residues" evidence="3">
    <location>
        <begin position="679"/>
        <end position="692"/>
    </location>
</feature>
<dbReference type="GO" id="GO:0004798">
    <property type="term" value="F:dTMP kinase activity"/>
    <property type="evidence" value="ECO:0007669"/>
    <property type="project" value="UniProtKB-EC"/>
</dbReference>
<dbReference type="GO" id="GO:0005739">
    <property type="term" value="C:mitochondrion"/>
    <property type="evidence" value="ECO:0007669"/>
    <property type="project" value="TreeGrafter"/>
</dbReference>
<evidence type="ECO:0000256" key="2">
    <source>
        <dbReference type="ARBA" id="ARBA00022840"/>
    </source>
</evidence>
<dbReference type="PANTHER" id="PTHR10344">
    <property type="entry name" value="THYMIDYLATE KINASE"/>
    <property type="match status" value="1"/>
</dbReference>
<keyword evidence="5" id="KW-1185">Reference proteome</keyword>
<dbReference type="EC" id="2.7.4.9" evidence="4"/>
<keyword evidence="2" id="KW-0067">ATP-binding</keyword>
<dbReference type="GO" id="GO:0006235">
    <property type="term" value="P:dTTP biosynthetic process"/>
    <property type="evidence" value="ECO:0007669"/>
    <property type="project" value="TreeGrafter"/>
</dbReference>
<keyword evidence="4" id="KW-0418">Kinase</keyword>
<dbReference type="GO" id="GO:0005524">
    <property type="term" value="F:ATP binding"/>
    <property type="evidence" value="ECO:0007669"/>
    <property type="project" value="UniProtKB-KW"/>
</dbReference>
<evidence type="ECO:0000256" key="3">
    <source>
        <dbReference type="SAM" id="MobiDB-lite"/>
    </source>
</evidence>
<comment type="caution">
    <text evidence="4">The sequence shown here is derived from an EMBL/GenBank/DDBJ whole genome shotgun (WGS) entry which is preliminary data.</text>
</comment>
<gene>
    <name evidence="4" type="ORF">QTG54_011615</name>
</gene>
<dbReference type="PANTHER" id="PTHR10344:SF4">
    <property type="entry name" value="UMP-CMP KINASE 2, MITOCHONDRIAL"/>
    <property type="match status" value="1"/>
</dbReference>
<name>A0AAD8Y1L9_9STRA</name>
<feature type="region of interest" description="Disordered" evidence="3">
    <location>
        <begin position="308"/>
        <end position="334"/>
    </location>
</feature>
<evidence type="ECO:0000256" key="1">
    <source>
        <dbReference type="ARBA" id="ARBA00022741"/>
    </source>
</evidence>
<dbReference type="GO" id="GO:0004550">
    <property type="term" value="F:nucleoside diphosphate kinase activity"/>
    <property type="evidence" value="ECO:0007669"/>
    <property type="project" value="TreeGrafter"/>
</dbReference>
<protein>
    <submittedName>
        <fullName evidence="4">Thymidylate kinase</fullName>
        <ecNumber evidence="4">2.7.4.9</ecNumber>
    </submittedName>
</protein>
<feature type="region of interest" description="Disordered" evidence="3">
    <location>
        <begin position="253"/>
        <end position="277"/>
    </location>
</feature>
<sequence length="875" mass="98308">MRSGKILFIPPQFRTTTRVASCMQVVICCRSVAILSQPWNHLVQTKRDIHHPTTMAKSSSSAAEEYNDTRYHYDHLTSPLPIPGLFHDFALPAKLLRLARDRNDFPADVVFANKDRDDVTTDDVISNFYDLLDKVEAYLTDPSSSQQHKLNATQQTKFLIEVEGLDGSGKTTLVKRLQETLPHAIATKTPSSGLLADIRPLWDKRGGILARAFYMISNYVLEYEIVTGYYEQYDVIIIDRWYASTCGYTVARPPKNDSSNTLGSGEEEEQRIPNIGDMPDKMFDWPTDLRLRPNILLVLQIDQSTRQKRVDNRASSTATTGGGEGGGAPSRFNPWDERLAKDIALGERILEALHRVRGPDETYTINANNSIEDVARQALDIVKLPMERHLNPQDHFASNPLGWWKYMGQNLQLCDESGERMHRALRNLQVSYNSSKSSNGSSSSSSSGSSIPILKTVGLDRIDTNFVYYWTASSAFPCNESFIWASILWMGGTYPTECQWRAEGYLKRVTEEECSLRGYCAPQSLVAHVTACTKFSSDDDGKRRRRISRPDAYDDAVDDARNVGTANSSVVCMVRFSPIRIEVLRGGPSTRLSGYPQRWEWSRRSFSSDANAATDTDAGGWTMRSILPFGPTPTMTTMGFRDLTICIVGTHTSGKSTIGRKLAKLLGCQFDAELGETERDSESLVEGGHLHGDGSSTTLLSSSPPGQEEDWDDFLLKRECERDALFQDSKSSIRVVETWHVGNAAWYKLRQQKTAANTDLDRYKIAISKHQESSLVVVVQLMLASPSTMVRRREIDADNRKRLPMQDDEKECHQLYIALQDNINLKKDMLDPLGIPLLQVNNDVDGDEAMEKILMDILSFVQKRLHHQVLVASSE</sequence>
<organism evidence="4 5">
    <name type="scientific">Skeletonema marinoi</name>
    <dbReference type="NCBI Taxonomy" id="267567"/>
    <lineage>
        <taxon>Eukaryota</taxon>
        <taxon>Sar</taxon>
        <taxon>Stramenopiles</taxon>
        <taxon>Ochrophyta</taxon>
        <taxon>Bacillariophyta</taxon>
        <taxon>Coscinodiscophyceae</taxon>
        <taxon>Thalassiosirophycidae</taxon>
        <taxon>Thalassiosirales</taxon>
        <taxon>Skeletonemataceae</taxon>
        <taxon>Skeletonema</taxon>
        <taxon>Skeletonema marinoi-dohrnii complex</taxon>
    </lineage>
</organism>
<dbReference type="AlphaFoldDB" id="A0AAD8Y1L9"/>
<reference evidence="4" key="1">
    <citation type="submission" date="2023-06" db="EMBL/GenBank/DDBJ databases">
        <title>Survivors Of The Sea: Transcriptome response of Skeletonema marinoi to long-term dormancy.</title>
        <authorList>
            <person name="Pinder M.I.M."/>
            <person name="Kourtchenko O."/>
            <person name="Robertson E.K."/>
            <person name="Larsson T."/>
            <person name="Maumus F."/>
            <person name="Osuna-Cruz C.M."/>
            <person name="Vancaester E."/>
            <person name="Stenow R."/>
            <person name="Vandepoele K."/>
            <person name="Ploug H."/>
            <person name="Bruchert V."/>
            <person name="Godhe A."/>
            <person name="Topel M."/>
        </authorList>
    </citation>
    <scope>NUCLEOTIDE SEQUENCE</scope>
    <source>
        <strain evidence="4">R05AC</strain>
    </source>
</reference>
<dbReference type="Proteomes" id="UP001224775">
    <property type="component" value="Unassembled WGS sequence"/>
</dbReference>
<dbReference type="SUPFAM" id="SSF52540">
    <property type="entry name" value="P-loop containing nucleoside triphosphate hydrolases"/>
    <property type="match status" value="2"/>
</dbReference>
<feature type="compositionally biased region" description="Low complexity" evidence="3">
    <location>
        <begin position="694"/>
        <end position="706"/>
    </location>
</feature>
<accession>A0AAD8Y1L9</accession>
<proteinExistence type="predicted"/>
<dbReference type="InterPro" id="IPR027417">
    <property type="entry name" value="P-loop_NTPase"/>
</dbReference>
<dbReference type="GO" id="GO:0006227">
    <property type="term" value="P:dUDP biosynthetic process"/>
    <property type="evidence" value="ECO:0007669"/>
    <property type="project" value="TreeGrafter"/>
</dbReference>
<dbReference type="EMBL" id="JATAAI010000023">
    <property type="protein sequence ID" value="KAK1737843.1"/>
    <property type="molecule type" value="Genomic_DNA"/>
</dbReference>
<dbReference type="Gene3D" id="3.40.50.300">
    <property type="entry name" value="P-loop containing nucleotide triphosphate hydrolases"/>
    <property type="match status" value="2"/>
</dbReference>
<dbReference type="GO" id="GO:0006233">
    <property type="term" value="P:dTDP biosynthetic process"/>
    <property type="evidence" value="ECO:0007669"/>
    <property type="project" value="TreeGrafter"/>
</dbReference>
<keyword evidence="1" id="KW-0547">Nucleotide-binding</keyword>
<evidence type="ECO:0000313" key="5">
    <source>
        <dbReference type="Proteomes" id="UP001224775"/>
    </source>
</evidence>